<accession>A0ACC7NWD7</accession>
<name>A0ACC7NWD7_9BACL</name>
<dbReference type="Proteomes" id="UP001631969">
    <property type="component" value="Unassembled WGS sequence"/>
</dbReference>
<proteinExistence type="predicted"/>
<protein>
    <submittedName>
        <fullName evidence="1">Winged helix-turn-helix transcriptional regulator</fullName>
    </submittedName>
</protein>
<keyword evidence="2" id="KW-1185">Reference proteome</keyword>
<evidence type="ECO:0000313" key="2">
    <source>
        <dbReference type="Proteomes" id="UP001631969"/>
    </source>
</evidence>
<gene>
    <name evidence="1" type="ORF">ACI1P1_12325</name>
</gene>
<reference evidence="1" key="1">
    <citation type="submission" date="2024-12" db="EMBL/GenBank/DDBJ databases">
        <authorList>
            <person name="Wu N."/>
        </authorList>
    </citation>
    <scope>NUCLEOTIDE SEQUENCE</scope>
    <source>
        <strain evidence="1">P15</strain>
    </source>
</reference>
<comment type="caution">
    <text evidence="1">The sequence shown here is derived from an EMBL/GenBank/DDBJ whole genome shotgun (WGS) entry which is preliminary data.</text>
</comment>
<sequence>MNSDDKSPKKTVHNPTEATLERIGGKWKTAILCLLAEQGALRNGEMMRMLSPITQKMLTQQLRELEEDELIFRTVFPEVPAKVVYELTDSGWSLRTVLDPLCEWGKRFVNTDKPGHKHLHQP</sequence>
<dbReference type="EMBL" id="JBJURJ010000007">
    <property type="protein sequence ID" value="MFM9329074.1"/>
    <property type="molecule type" value="Genomic_DNA"/>
</dbReference>
<evidence type="ECO:0000313" key="1">
    <source>
        <dbReference type="EMBL" id="MFM9329074.1"/>
    </source>
</evidence>
<organism evidence="1 2">
    <name type="scientific">Paenibacillus mesotrionivorans</name>
    <dbReference type="NCBI Taxonomy" id="3160968"/>
    <lineage>
        <taxon>Bacteria</taxon>
        <taxon>Bacillati</taxon>
        <taxon>Bacillota</taxon>
        <taxon>Bacilli</taxon>
        <taxon>Bacillales</taxon>
        <taxon>Paenibacillaceae</taxon>
        <taxon>Paenibacillus</taxon>
    </lineage>
</organism>